<name>A0A4Q2UWC4_9BACT</name>
<evidence type="ECO:0000313" key="1">
    <source>
        <dbReference type="EMBL" id="RYC72160.1"/>
    </source>
</evidence>
<accession>A0A4Q2UWC4</accession>
<dbReference type="InterPro" id="IPR011466">
    <property type="entry name" value="DUF1572"/>
</dbReference>
<sequence length="148" mass="16805">MVLDTLQALFRRDLERLRNEIDAYRSEEQIWAVDGQIPNSAGNLCLHLVGNLNTYIGAELGKTGYVRDRPAEFALKGITKAVLINQVEQTIAVVEQTLRQLDDQQLEQAYPIVVLNEPTTTGFLLIHLATHLGYHLGQINYHRRLLDQ</sequence>
<comment type="caution">
    <text evidence="1">The sequence shown here is derived from an EMBL/GenBank/DDBJ whole genome shotgun (WGS) entry which is preliminary data.</text>
</comment>
<dbReference type="Pfam" id="PF07609">
    <property type="entry name" value="DUF1572"/>
    <property type="match status" value="1"/>
</dbReference>
<evidence type="ECO:0000313" key="2">
    <source>
        <dbReference type="Proteomes" id="UP000290407"/>
    </source>
</evidence>
<organism evidence="1 2">
    <name type="scientific">Spirosoma sordidisoli</name>
    <dbReference type="NCBI Taxonomy" id="2502893"/>
    <lineage>
        <taxon>Bacteria</taxon>
        <taxon>Pseudomonadati</taxon>
        <taxon>Bacteroidota</taxon>
        <taxon>Cytophagia</taxon>
        <taxon>Cytophagales</taxon>
        <taxon>Cytophagaceae</taxon>
        <taxon>Spirosoma</taxon>
    </lineage>
</organism>
<protein>
    <submittedName>
        <fullName evidence="1">DUF1572 domain-containing protein</fullName>
    </submittedName>
</protein>
<dbReference type="Gene3D" id="1.20.120.450">
    <property type="entry name" value="dinb family like domain"/>
    <property type="match status" value="1"/>
</dbReference>
<reference evidence="1 2" key="1">
    <citation type="submission" date="2019-01" db="EMBL/GenBank/DDBJ databases">
        <title>Spirosoma flava sp. nov., a propanil-degrading bacterium isolated from herbicide-contaminated soil.</title>
        <authorList>
            <person name="Zhang L."/>
            <person name="Jiang J.-D."/>
        </authorList>
    </citation>
    <scope>NUCLEOTIDE SEQUENCE [LARGE SCALE GENOMIC DNA]</scope>
    <source>
        <strain evidence="1 2">TY50</strain>
    </source>
</reference>
<keyword evidence="2" id="KW-1185">Reference proteome</keyword>
<dbReference type="SUPFAM" id="SSF109854">
    <property type="entry name" value="DinB/YfiT-like putative metalloenzymes"/>
    <property type="match status" value="1"/>
</dbReference>
<proteinExistence type="predicted"/>
<dbReference type="AlphaFoldDB" id="A0A4Q2UWC4"/>
<dbReference type="EMBL" id="SBLB01000001">
    <property type="protein sequence ID" value="RYC72160.1"/>
    <property type="molecule type" value="Genomic_DNA"/>
</dbReference>
<dbReference type="Proteomes" id="UP000290407">
    <property type="component" value="Unassembled WGS sequence"/>
</dbReference>
<gene>
    <name evidence="1" type="ORF">EQG79_01740</name>
</gene>
<dbReference type="InterPro" id="IPR034660">
    <property type="entry name" value="DinB/YfiT-like"/>
</dbReference>